<evidence type="ECO:0000313" key="2">
    <source>
        <dbReference type="Proteomes" id="UP000238949"/>
    </source>
</evidence>
<proteinExistence type="predicted"/>
<gene>
    <name evidence="1" type="ORF">C6Y40_15310</name>
</gene>
<dbReference type="EMBL" id="PVNP01000170">
    <property type="protein sequence ID" value="PRO72713.1"/>
    <property type="molecule type" value="Genomic_DNA"/>
</dbReference>
<protein>
    <submittedName>
        <fullName evidence="1">Uncharacterized protein</fullName>
    </submittedName>
</protein>
<dbReference type="AlphaFoldDB" id="A0A2S9V8G1"/>
<evidence type="ECO:0000313" key="1">
    <source>
        <dbReference type="EMBL" id="PRO72713.1"/>
    </source>
</evidence>
<name>A0A2S9V8G1_9ALTE</name>
<keyword evidence="2" id="KW-1185">Reference proteome</keyword>
<sequence length="82" mass="9102">MLCTLRDDDVEYKYPVIPALKTTVIPKIKIFVIPAGFWAGISLPVLVEVKQPLQKGQYIPHVIPEFAEQISGTPLPVVVGFK</sequence>
<comment type="caution">
    <text evidence="1">The sequence shown here is derived from an EMBL/GenBank/DDBJ whole genome shotgun (WGS) entry which is preliminary data.</text>
</comment>
<organism evidence="1 2">
    <name type="scientific">Alteromonas alba</name>
    <dbReference type="NCBI Taxonomy" id="2079529"/>
    <lineage>
        <taxon>Bacteria</taxon>
        <taxon>Pseudomonadati</taxon>
        <taxon>Pseudomonadota</taxon>
        <taxon>Gammaproteobacteria</taxon>
        <taxon>Alteromonadales</taxon>
        <taxon>Alteromonadaceae</taxon>
        <taxon>Alteromonas/Salinimonas group</taxon>
        <taxon>Alteromonas</taxon>
    </lineage>
</organism>
<reference evidence="2" key="1">
    <citation type="journal article" date="2020" name="Int. J. Syst. Evol. Microbiol.">
        <title>Alteromonas alba sp. nov., a marine bacterium isolated from the seawater of the West Pacific Ocean.</title>
        <authorList>
            <person name="Sun C."/>
            <person name="Wu Y.-H."/>
            <person name="Xamxidin M."/>
            <person name="Cheng H."/>
            <person name="Xu X.-W."/>
        </authorList>
    </citation>
    <scope>NUCLEOTIDE SEQUENCE [LARGE SCALE GENOMIC DNA]</scope>
    <source>
        <strain evidence="2">190</strain>
    </source>
</reference>
<dbReference type="Proteomes" id="UP000238949">
    <property type="component" value="Unassembled WGS sequence"/>
</dbReference>
<accession>A0A2S9V8G1</accession>